<protein>
    <submittedName>
        <fullName evidence="8">TauD/TfdA dioxygenase family protein</fullName>
    </submittedName>
</protein>
<dbReference type="InterPro" id="IPR003819">
    <property type="entry name" value="TauD/TfdA-like"/>
</dbReference>
<keyword evidence="5" id="KW-0408">Iron</keyword>
<dbReference type="PANTHER" id="PTHR30468">
    <property type="entry name" value="ALPHA-KETOGLUTARATE-DEPENDENT SULFONATE DIOXYGENASE"/>
    <property type="match status" value="1"/>
</dbReference>
<dbReference type="EMBL" id="JBITDC010000013">
    <property type="protein sequence ID" value="MFI5678961.1"/>
    <property type="molecule type" value="Genomic_DNA"/>
</dbReference>
<evidence type="ECO:0000256" key="3">
    <source>
        <dbReference type="ARBA" id="ARBA00022964"/>
    </source>
</evidence>
<comment type="similarity">
    <text evidence="1">Belongs to the TfdA dioxygenase family.</text>
</comment>
<keyword evidence="9" id="KW-1185">Reference proteome</keyword>
<feature type="region of interest" description="Disordered" evidence="6">
    <location>
        <begin position="1"/>
        <end position="45"/>
    </location>
</feature>
<comment type="caution">
    <text evidence="8">The sequence shown here is derived from an EMBL/GenBank/DDBJ whole genome shotgun (WGS) entry which is preliminary data.</text>
</comment>
<dbReference type="Pfam" id="PF02668">
    <property type="entry name" value="TauD"/>
    <property type="match status" value="1"/>
</dbReference>
<accession>A0ABW7Y9W0</accession>
<dbReference type="Proteomes" id="UP001612415">
    <property type="component" value="Unassembled WGS sequence"/>
</dbReference>
<reference evidence="8 9" key="1">
    <citation type="submission" date="2024-10" db="EMBL/GenBank/DDBJ databases">
        <title>The Natural Products Discovery Center: Release of the First 8490 Sequenced Strains for Exploring Actinobacteria Biosynthetic Diversity.</title>
        <authorList>
            <person name="Kalkreuter E."/>
            <person name="Kautsar S.A."/>
            <person name="Yang D."/>
            <person name="Bader C.D."/>
            <person name="Teijaro C.N."/>
            <person name="Fluegel L."/>
            <person name="Davis C.M."/>
            <person name="Simpson J.R."/>
            <person name="Lauterbach L."/>
            <person name="Steele A.D."/>
            <person name="Gui C."/>
            <person name="Meng S."/>
            <person name="Li G."/>
            <person name="Viehrig K."/>
            <person name="Ye F."/>
            <person name="Su P."/>
            <person name="Kiefer A.F."/>
            <person name="Nichols A."/>
            <person name="Cepeda A.J."/>
            <person name="Yan W."/>
            <person name="Fan B."/>
            <person name="Jiang Y."/>
            <person name="Adhikari A."/>
            <person name="Zheng C.-J."/>
            <person name="Schuster L."/>
            <person name="Cowan T.M."/>
            <person name="Smanski M.J."/>
            <person name="Chevrette M.G."/>
            <person name="De Carvalho L.P.S."/>
            <person name="Shen B."/>
        </authorList>
    </citation>
    <scope>NUCLEOTIDE SEQUENCE [LARGE SCALE GENOMIC DNA]</scope>
    <source>
        <strain evidence="8 9">NPDC051599</strain>
    </source>
</reference>
<dbReference type="RefSeq" id="WP_398659468.1">
    <property type="nucleotide sequence ID" value="NZ_JBITDC010000013.1"/>
</dbReference>
<evidence type="ECO:0000256" key="5">
    <source>
        <dbReference type="ARBA" id="ARBA00023004"/>
    </source>
</evidence>
<proteinExistence type="inferred from homology"/>
<dbReference type="PANTHER" id="PTHR30468:SF1">
    <property type="entry name" value="ALPHA-KETOGLUTARATE-DEPENDENT SULFONATE DIOXYGENASE"/>
    <property type="match status" value="1"/>
</dbReference>
<sequence length="331" mass="37099">MTAPMTESPPAVEQEGAAPPLPWDLAESGAALPPSARPGRSLHGGPRLLRRLAEGQEDRPYELFRLRPLGPLIGAEITGVDLEEPLSARVREELHRALLEWKVLFFRDQWISHDQHLAFALNWGELEQQRVTLTGADAGVARYVKDAAHAGFENAWHVDMTGRPRPAMGFVLRLLKGPRAAGDTLFADAAAAYDNLPETVREQLDGLRAVHDLTATMGPFVPAEQVARIRERFPPVVHPVVRTHPETGRRTLFVNSVFTDRVVDMEPERGERLLQYLFRELQAPEYQVRFSWTAGAVAFWDNRAVQHYAVNDYFPAPRVTERVAIAGDLPY</sequence>
<keyword evidence="3 8" id="KW-0223">Dioxygenase</keyword>
<gene>
    <name evidence="8" type="ORF">ACIA8P_30605</name>
</gene>
<evidence type="ECO:0000256" key="1">
    <source>
        <dbReference type="ARBA" id="ARBA00005896"/>
    </source>
</evidence>
<dbReference type="InterPro" id="IPR051323">
    <property type="entry name" value="AtsK-like"/>
</dbReference>
<feature type="domain" description="TauD/TfdA-like" evidence="7">
    <location>
        <begin position="66"/>
        <end position="322"/>
    </location>
</feature>
<dbReference type="GO" id="GO:0051213">
    <property type="term" value="F:dioxygenase activity"/>
    <property type="evidence" value="ECO:0007669"/>
    <property type="project" value="UniProtKB-KW"/>
</dbReference>
<organism evidence="8 9">
    <name type="scientific">Streptomyces cellulosae</name>
    <dbReference type="NCBI Taxonomy" id="1968"/>
    <lineage>
        <taxon>Bacteria</taxon>
        <taxon>Bacillati</taxon>
        <taxon>Actinomycetota</taxon>
        <taxon>Actinomycetes</taxon>
        <taxon>Kitasatosporales</taxon>
        <taxon>Streptomycetaceae</taxon>
        <taxon>Streptomyces</taxon>
    </lineage>
</organism>
<name>A0ABW7Y9W0_STRCE</name>
<evidence type="ECO:0000313" key="9">
    <source>
        <dbReference type="Proteomes" id="UP001612415"/>
    </source>
</evidence>
<evidence type="ECO:0000256" key="2">
    <source>
        <dbReference type="ARBA" id="ARBA00022723"/>
    </source>
</evidence>
<dbReference type="InterPro" id="IPR042098">
    <property type="entry name" value="TauD-like_sf"/>
</dbReference>
<dbReference type="SUPFAM" id="SSF51197">
    <property type="entry name" value="Clavaminate synthase-like"/>
    <property type="match status" value="1"/>
</dbReference>
<dbReference type="Gene3D" id="3.60.130.10">
    <property type="entry name" value="Clavaminate synthase-like"/>
    <property type="match status" value="1"/>
</dbReference>
<keyword evidence="2" id="KW-0479">Metal-binding</keyword>
<keyword evidence="4" id="KW-0560">Oxidoreductase</keyword>
<evidence type="ECO:0000256" key="4">
    <source>
        <dbReference type="ARBA" id="ARBA00023002"/>
    </source>
</evidence>
<evidence type="ECO:0000256" key="6">
    <source>
        <dbReference type="SAM" id="MobiDB-lite"/>
    </source>
</evidence>
<evidence type="ECO:0000313" key="8">
    <source>
        <dbReference type="EMBL" id="MFI5678961.1"/>
    </source>
</evidence>
<evidence type="ECO:0000259" key="7">
    <source>
        <dbReference type="Pfam" id="PF02668"/>
    </source>
</evidence>